<dbReference type="EMBL" id="AQGS01000240">
    <property type="protein sequence ID" value="EPS41446.1"/>
    <property type="molecule type" value="Genomic_DNA"/>
</dbReference>
<accession>S8AJY6</accession>
<keyword evidence="2" id="KW-1185">Reference proteome</keyword>
<gene>
    <name evidence="1" type="ORF">H072_4660</name>
</gene>
<evidence type="ECO:0000313" key="1">
    <source>
        <dbReference type="EMBL" id="EPS41446.1"/>
    </source>
</evidence>
<dbReference type="HOGENOM" id="CLU_082178_0_0_1"/>
<proteinExistence type="predicted"/>
<dbReference type="OrthoDB" id="414698at2759"/>
<comment type="caution">
    <text evidence="1">The sequence shown here is derived from an EMBL/GenBank/DDBJ whole genome shotgun (WGS) entry which is preliminary data.</text>
</comment>
<dbReference type="SUPFAM" id="SSF48452">
    <property type="entry name" value="TPR-like"/>
    <property type="match status" value="1"/>
</dbReference>
<dbReference type="Pfam" id="PF06041">
    <property type="entry name" value="DUF924"/>
    <property type="match status" value="1"/>
</dbReference>
<evidence type="ECO:0000313" key="2">
    <source>
        <dbReference type="Proteomes" id="UP000015100"/>
    </source>
</evidence>
<reference evidence="1 2" key="1">
    <citation type="journal article" date="2013" name="PLoS Genet.">
        <title>Genomic mechanisms accounting for the adaptation to parasitism in nematode-trapping fungi.</title>
        <authorList>
            <person name="Meerupati T."/>
            <person name="Andersson K.M."/>
            <person name="Friman E."/>
            <person name="Kumar D."/>
            <person name="Tunlid A."/>
            <person name="Ahren D."/>
        </authorList>
    </citation>
    <scope>NUCLEOTIDE SEQUENCE [LARGE SCALE GENOMIC DNA]</scope>
    <source>
        <strain evidence="1 2">CBS 200.50</strain>
    </source>
</reference>
<protein>
    <submittedName>
        <fullName evidence="1">Uncharacterized protein</fullName>
    </submittedName>
</protein>
<dbReference type="OMA" id="WWCMILD"/>
<dbReference type="AlphaFoldDB" id="S8AJY6"/>
<sequence length="299" mass="34051">MATNELHNLITVDLIRLMVESHLPYETTEKLDYARVINPVFEGTTGVEKWRPQAWPILEALSKLRPDSPGGMPDMLAYLPPATDPDFPTLALGLQLFLDQAPSQVLKGVNKRWVVSYFADLALHYGQQLQALPPHQNPGNWECWKACATPDYFIAVRFWLSAPFVHHERTAEEGLAFTEATRVFVEETFGVRDPYRDQPEKRNDLYGFPNMVKEGPPQGPLDVPTGFFWLACVMDVHKPPLDKFGRYPYRDRASGRATTAEEEEWIKESAIFPRLPDDIATKIKEDVEAGIWSPLMKPE</sequence>
<dbReference type="eggNOG" id="ENOG502SM9U">
    <property type="taxonomic scope" value="Eukaryota"/>
</dbReference>
<organism evidence="1 2">
    <name type="scientific">Dactylellina haptotyla (strain CBS 200.50)</name>
    <name type="common">Nematode-trapping fungus</name>
    <name type="synonym">Monacrosporium haptotylum</name>
    <dbReference type="NCBI Taxonomy" id="1284197"/>
    <lineage>
        <taxon>Eukaryota</taxon>
        <taxon>Fungi</taxon>
        <taxon>Dikarya</taxon>
        <taxon>Ascomycota</taxon>
        <taxon>Pezizomycotina</taxon>
        <taxon>Orbiliomycetes</taxon>
        <taxon>Orbiliales</taxon>
        <taxon>Orbiliaceae</taxon>
        <taxon>Dactylellina</taxon>
    </lineage>
</organism>
<dbReference type="Proteomes" id="UP000015100">
    <property type="component" value="Unassembled WGS sequence"/>
</dbReference>
<dbReference type="InterPro" id="IPR011990">
    <property type="entry name" value="TPR-like_helical_dom_sf"/>
</dbReference>
<dbReference type="Gene3D" id="1.25.40.10">
    <property type="entry name" value="Tetratricopeptide repeat domain"/>
    <property type="match status" value="1"/>
</dbReference>
<reference evidence="2" key="2">
    <citation type="submission" date="2013-04" db="EMBL/GenBank/DDBJ databases">
        <title>Genomic mechanisms accounting for the adaptation to parasitism in nematode-trapping fungi.</title>
        <authorList>
            <person name="Ahren D.G."/>
        </authorList>
    </citation>
    <scope>NUCLEOTIDE SEQUENCE [LARGE SCALE GENOMIC DNA]</scope>
    <source>
        <strain evidence="2">CBS 200.50</strain>
    </source>
</reference>
<name>S8AJY6_DACHA</name>
<dbReference type="InterPro" id="IPR010323">
    <property type="entry name" value="DUF924"/>
</dbReference>